<dbReference type="RefSeq" id="YP_009029652.1">
    <property type="nucleotide sequence ID" value="NC_024093.1"/>
</dbReference>
<protein>
    <recommendedName>
        <fullName evidence="6">Small ribosomal subunit protein uS3m</fullName>
    </recommendedName>
    <alternativeName>
        <fullName evidence="7">Ribosomal protein VAR1, mitochondrial</fullName>
    </alternativeName>
</protein>
<dbReference type="GO" id="GO:0003735">
    <property type="term" value="F:structural constituent of ribosome"/>
    <property type="evidence" value="ECO:0007669"/>
    <property type="project" value="InterPro"/>
</dbReference>
<dbReference type="GO" id="GO:0006412">
    <property type="term" value="P:translation"/>
    <property type="evidence" value="ECO:0007669"/>
    <property type="project" value="InterPro"/>
</dbReference>
<evidence type="ECO:0000256" key="1">
    <source>
        <dbReference type="ARBA" id="ARBA00004173"/>
    </source>
</evidence>
<gene>
    <name evidence="8" type="primary">rps3</name>
</gene>
<proteinExistence type="inferred from homology"/>
<reference evidence="8" key="1">
    <citation type="journal article" date="2014" name="Proc. Natl. Acad. Sci. U.S.A.">
        <title>Massive programmed translational jumping in mitochondria.</title>
        <authorList>
            <person name="Lang B.F."/>
            <person name="Jakubkova M."/>
            <person name="Hegedusova E."/>
            <person name="Daoud R."/>
            <person name="Forget L."/>
            <person name="Brejova B."/>
            <person name="Vinar T."/>
            <person name="Kosa P."/>
            <person name="Fricova D."/>
            <person name="Nebohacova M."/>
            <person name="Griac P."/>
            <person name="Tomaska L."/>
            <person name="Burger G."/>
            <person name="Nosek J."/>
        </authorList>
    </citation>
    <scope>NUCLEOTIDE SEQUENCE</scope>
    <source>
        <strain evidence="8">NRRL Y-17630</strain>
    </source>
</reference>
<dbReference type="GeneID" id="19350951"/>
<evidence type="ECO:0000256" key="7">
    <source>
        <dbReference type="ARBA" id="ARBA00035430"/>
    </source>
</evidence>
<name>A0A023UP21_9ASCO</name>
<dbReference type="GO" id="GO:0005840">
    <property type="term" value="C:ribosome"/>
    <property type="evidence" value="ECO:0007669"/>
    <property type="project" value="UniProtKB-KW"/>
</dbReference>
<sequence length="354" mass="42063">MKKNMLKSMMYKLLINKINNMMLLKNNNMIINKLNNNTNNLQKYNNSNDNLYNIYKFNNNNLLNMLLKNNMISNMLITYFNSLLRGNSLKFINNFKNIKYIISKPIFKDTNNKLNIILFIYNKYYNNNNNNNINNNMLLMRMIDNIYNNNNNNNNNINKMLTKLYNKNVTIEPIMLKYDYFNNNIFSNNISYNMTTFNTYKNEYTTMLNNNMTLLDRISIILNNNKYKNLMINMLNNNLMYNMSNNNNNNIINNNINIKEYLNLNNTMYNLLNNKYIIGYSFKFTGKLAKSLSTARKLKYIKYKGSLKHNTLDNKSATRMLFNLNNYKSNISISNTNNINKNGKYNVNIKLGHM</sequence>
<dbReference type="InterPro" id="IPR007980">
    <property type="entry name" value="Ribosomal_uS3m_fun"/>
</dbReference>
<evidence type="ECO:0000256" key="2">
    <source>
        <dbReference type="ARBA" id="ARBA00010761"/>
    </source>
</evidence>
<keyword evidence="3 8" id="KW-0689">Ribosomal protein</keyword>
<evidence type="ECO:0000256" key="4">
    <source>
        <dbReference type="ARBA" id="ARBA00023128"/>
    </source>
</evidence>
<dbReference type="EMBL" id="KJ459950">
    <property type="protein sequence ID" value="AHY04906.1"/>
    <property type="molecule type" value="Genomic_DNA"/>
</dbReference>
<organism evidence="8">
    <name type="scientific">Magnusiomyces ingens</name>
    <dbReference type="NCBI Taxonomy" id="44077"/>
    <lineage>
        <taxon>Eukaryota</taxon>
        <taxon>Fungi</taxon>
        <taxon>Dikarya</taxon>
        <taxon>Ascomycota</taxon>
        <taxon>Saccharomycotina</taxon>
        <taxon>Dipodascomycetes</taxon>
        <taxon>Dipodascales</taxon>
        <taxon>Dipodascaceae</taxon>
        <taxon>Magnusiomyces</taxon>
    </lineage>
</organism>
<dbReference type="GO" id="GO:0005739">
    <property type="term" value="C:mitochondrion"/>
    <property type="evidence" value="ECO:0007669"/>
    <property type="project" value="UniProtKB-SubCell"/>
</dbReference>
<keyword evidence="4 8" id="KW-0496">Mitochondrion</keyword>
<dbReference type="AlphaFoldDB" id="A0A023UP21"/>
<dbReference type="GO" id="GO:1990904">
    <property type="term" value="C:ribonucleoprotein complex"/>
    <property type="evidence" value="ECO:0007669"/>
    <property type="project" value="UniProtKB-KW"/>
</dbReference>
<keyword evidence="5" id="KW-0687">Ribonucleoprotein</keyword>
<comment type="subcellular location">
    <subcellularLocation>
        <location evidence="1">Mitochondrion</location>
    </subcellularLocation>
</comment>
<evidence type="ECO:0000313" key="8">
    <source>
        <dbReference type="EMBL" id="AHY04906.1"/>
    </source>
</evidence>
<dbReference type="Pfam" id="PF05316">
    <property type="entry name" value="VAR1"/>
    <property type="match status" value="1"/>
</dbReference>
<geneLocation type="mitochondrion" evidence="8"/>
<evidence type="ECO:0000256" key="3">
    <source>
        <dbReference type="ARBA" id="ARBA00022980"/>
    </source>
</evidence>
<comment type="similarity">
    <text evidence="2">Belongs to the universal ribosomal protein uS3 family.</text>
</comment>
<accession>A0A023UP21</accession>
<evidence type="ECO:0000256" key="6">
    <source>
        <dbReference type="ARBA" id="ARBA00035157"/>
    </source>
</evidence>
<evidence type="ECO:0000256" key="5">
    <source>
        <dbReference type="ARBA" id="ARBA00023274"/>
    </source>
</evidence>